<dbReference type="Gene3D" id="2.170.190.11">
    <property type="entry name" value="Molybdopterin biosynthesis moea protein, domain 3"/>
    <property type="match status" value="1"/>
</dbReference>
<accession>A0ABX1RAZ7</accession>
<keyword evidence="5" id="KW-0501">Molybdenum cofactor biosynthesis</keyword>
<comment type="cofactor">
    <cofactor evidence="5">
        <name>Mg(2+)</name>
        <dbReference type="ChEBI" id="CHEBI:18420"/>
    </cofactor>
</comment>
<dbReference type="SUPFAM" id="SSF53218">
    <property type="entry name" value="Molybdenum cofactor biosynthesis proteins"/>
    <property type="match status" value="1"/>
</dbReference>
<keyword evidence="8" id="KW-1185">Reference proteome</keyword>
<evidence type="ECO:0000259" key="6">
    <source>
        <dbReference type="SMART" id="SM00852"/>
    </source>
</evidence>
<evidence type="ECO:0000256" key="5">
    <source>
        <dbReference type="RuleBase" id="RU365090"/>
    </source>
</evidence>
<evidence type="ECO:0000256" key="4">
    <source>
        <dbReference type="ARBA" id="ARBA00047317"/>
    </source>
</evidence>
<dbReference type="Pfam" id="PF00994">
    <property type="entry name" value="MoCF_biosynth"/>
    <property type="match status" value="1"/>
</dbReference>
<dbReference type="SUPFAM" id="SSF63882">
    <property type="entry name" value="MoeA N-terminal region -like"/>
    <property type="match status" value="1"/>
</dbReference>
<gene>
    <name evidence="7" type="ORF">HF577_05730</name>
</gene>
<sequence>MSTAFAPPVTSLSWDGARERAHAAARPLPVRWVPIADAEGAVLAAPVVAPSAVPPVDRSAMDGYAVCGAAPWTLVGRVGVATSAPAQLRAGEAFAVVTGAAVPAGTTAVLPDEDAVVDGRRVAGSVTPGRHVRRAGEECSAGDELLPAGIVVHPAVLGLVATLGLDRLPVHPHPRVAALVTGDELVSEGPSGPGRVRDAIGPMLPGLLAGAGARAVATAALPDSRALLLDAIADADADLVLVSGSSASGPADHLRPALAALEADLLVDGVTCRPGHPQALARLRDGRLVVGLPGNPFAALAAFLTLAVPVISGLRGEPLPVLVAAPVPGGLPRHAVCTRLVPVRVGPHGAEPVGHNGPAMLRGAAVADALAVVDPGPAAAIAARLLPFDQGARPWGV</sequence>
<dbReference type="InterPro" id="IPR036135">
    <property type="entry name" value="MoeA_linker/N_sf"/>
</dbReference>
<evidence type="ECO:0000256" key="2">
    <source>
        <dbReference type="ARBA" id="ARBA00010763"/>
    </source>
</evidence>
<feature type="domain" description="MoaB/Mog" evidence="6">
    <location>
        <begin position="177"/>
        <end position="313"/>
    </location>
</feature>
<evidence type="ECO:0000313" key="7">
    <source>
        <dbReference type="EMBL" id="NMH76600.1"/>
    </source>
</evidence>
<dbReference type="Gene3D" id="2.40.340.10">
    <property type="entry name" value="MoeA, C-terminal, domain IV"/>
    <property type="match status" value="1"/>
</dbReference>
<proteinExistence type="inferred from homology"/>
<comment type="pathway">
    <text evidence="5">Cofactor biosynthesis; molybdopterin biosynthesis.</text>
</comment>
<dbReference type="InterPro" id="IPR036688">
    <property type="entry name" value="MoeA_C_domain_IV_sf"/>
</dbReference>
<evidence type="ECO:0000313" key="8">
    <source>
        <dbReference type="Proteomes" id="UP001296706"/>
    </source>
</evidence>
<keyword evidence="5" id="KW-0460">Magnesium</keyword>
<protein>
    <recommendedName>
        <fullName evidence="5">Molybdopterin molybdenumtransferase</fullName>
        <ecNumber evidence="5">2.10.1.1</ecNumber>
    </recommendedName>
</protein>
<comment type="catalytic activity">
    <reaction evidence="4">
        <text>adenylyl-molybdopterin + molybdate = Mo-molybdopterin + AMP + H(+)</text>
        <dbReference type="Rhea" id="RHEA:35047"/>
        <dbReference type="ChEBI" id="CHEBI:15378"/>
        <dbReference type="ChEBI" id="CHEBI:36264"/>
        <dbReference type="ChEBI" id="CHEBI:62727"/>
        <dbReference type="ChEBI" id="CHEBI:71302"/>
        <dbReference type="ChEBI" id="CHEBI:456215"/>
        <dbReference type="EC" id="2.10.1.1"/>
    </reaction>
</comment>
<dbReference type="PANTHER" id="PTHR10192:SF5">
    <property type="entry name" value="GEPHYRIN"/>
    <property type="match status" value="1"/>
</dbReference>
<dbReference type="Proteomes" id="UP001296706">
    <property type="component" value="Unassembled WGS sequence"/>
</dbReference>
<evidence type="ECO:0000256" key="3">
    <source>
        <dbReference type="ARBA" id="ARBA00022505"/>
    </source>
</evidence>
<keyword evidence="5" id="KW-0808">Transferase</keyword>
<dbReference type="PANTHER" id="PTHR10192">
    <property type="entry name" value="MOLYBDOPTERIN BIOSYNTHESIS PROTEIN"/>
    <property type="match status" value="1"/>
</dbReference>
<dbReference type="InterPro" id="IPR036425">
    <property type="entry name" value="MoaB/Mog-like_dom_sf"/>
</dbReference>
<organism evidence="7 8">
    <name type="scientific">Pseudonocardia xinjiangensis</name>
    <dbReference type="NCBI Taxonomy" id="75289"/>
    <lineage>
        <taxon>Bacteria</taxon>
        <taxon>Bacillati</taxon>
        <taxon>Actinomycetota</taxon>
        <taxon>Actinomycetes</taxon>
        <taxon>Pseudonocardiales</taxon>
        <taxon>Pseudonocardiaceae</taxon>
        <taxon>Pseudonocardia</taxon>
    </lineage>
</organism>
<dbReference type="Gene3D" id="3.90.105.10">
    <property type="entry name" value="Molybdopterin biosynthesis moea protein, domain 2"/>
    <property type="match status" value="1"/>
</dbReference>
<dbReference type="Pfam" id="PF03453">
    <property type="entry name" value="MoeA_N"/>
    <property type="match status" value="1"/>
</dbReference>
<comment type="caution">
    <text evidence="7">The sequence shown here is derived from an EMBL/GenBank/DDBJ whole genome shotgun (WGS) entry which is preliminary data.</text>
</comment>
<evidence type="ECO:0000256" key="1">
    <source>
        <dbReference type="ARBA" id="ARBA00002901"/>
    </source>
</evidence>
<reference evidence="7 8" key="1">
    <citation type="submission" date="2020-04" db="EMBL/GenBank/DDBJ databases">
        <authorList>
            <person name="Klaysubun C."/>
            <person name="Duangmal K."/>
            <person name="Lipun K."/>
        </authorList>
    </citation>
    <scope>NUCLEOTIDE SEQUENCE [LARGE SCALE GENOMIC DNA]</scope>
    <source>
        <strain evidence="7 8">JCM 11839</strain>
    </source>
</reference>
<dbReference type="Gene3D" id="3.40.980.10">
    <property type="entry name" value="MoaB/Mog-like domain"/>
    <property type="match status" value="1"/>
</dbReference>
<keyword evidence="5" id="KW-0479">Metal-binding</keyword>
<dbReference type="InterPro" id="IPR001453">
    <property type="entry name" value="MoaB/Mog_dom"/>
</dbReference>
<comment type="function">
    <text evidence="1 5">Catalyzes the insertion of molybdate into adenylated molybdopterin with the concomitant release of AMP.</text>
</comment>
<dbReference type="SMART" id="SM00852">
    <property type="entry name" value="MoCF_biosynth"/>
    <property type="match status" value="1"/>
</dbReference>
<name>A0ABX1RAZ7_9PSEU</name>
<dbReference type="EC" id="2.10.1.1" evidence="5"/>
<keyword evidence="3 5" id="KW-0500">Molybdenum</keyword>
<dbReference type="RefSeq" id="WP_169394681.1">
    <property type="nucleotide sequence ID" value="NZ_BAAAJH010000008.1"/>
</dbReference>
<dbReference type="InterPro" id="IPR038987">
    <property type="entry name" value="MoeA-like"/>
</dbReference>
<dbReference type="EMBL" id="JAAXKY010000011">
    <property type="protein sequence ID" value="NMH76600.1"/>
    <property type="molecule type" value="Genomic_DNA"/>
</dbReference>
<dbReference type="InterPro" id="IPR005110">
    <property type="entry name" value="MoeA_linker/N"/>
</dbReference>
<comment type="similarity">
    <text evidence="2 5">Belongs to the MoeA family.</text>
</comment>